<dbReference type="EMBL" id="CAIZ01000150">
    <property type="protein sequence ID" value="CCH71067.1"/>
    <property type="molecule type" value="Genomic_DNA"/>
</dbReference>
<dbReference type="GO" id="GO:0003723">
    <property type="term" value="F:RNA binding"/>
    <property type="evidence" value="ECO:0007669"/>
    <property type="project" value="UniProtKB-KW"/>
</dbReference>
<dbReference type="eggNOG" id="COG2501">
    <property type="taxonomic scope" value="Bacteria"/>
</dbReference>
<dbReference type="CDD" id="cd00165">
    <property type="entry name" value="S4"/>
    <property type="match status" value="1"/>
</dbReference>
<dbReference type="Proteomes" id="UP000013167">
    <property type="component" value="Unassembled WGS sequence"/>
</dbReference>
<sequence length="69" mass="7541">MDVEIRDDMIRLGQVLKLAGVVEDGAQAREAIEAGEVTVNDEVETRRGRQLHPGDTVRLGGEVLTIVRS</sequence>
<keyword evidence="3" id="KW-1185">Reference proteome</keyword>
<dbReference type="HOGENOM" id="CLU_127162_3_2_11"/>
<dbReference type="Gene3D" id="3.10.290.10">
    <property type="entry name" value="RNA-binding S4 domain"/>
    <property type="match status" value="1"/>
</dbReference>
<evidence type="ECO:0008006" key="4">
    <source>
        <dbReference type="Google" id="ProtNLM"/>
    </source>
</evidence>
<dbReference type="OrthoDB" id="9811532at2"/>
<gene>
    <name evidence="2" type="ORF">BN10_780004</name>
</gene>
<reference evidence="2 3" key="1">
    <citation type="journal article" date="2013" name="ISME J.">
        <title>A metabolic model for members of the genus Tetrasphaera involved in enhanced biological phosphorus removal.</title>
        <authorList>
            <person name="Kristiansen R."/>
            <person name="Nguyen H.T.T."/>
            <person name="Saunders A.M."/>
            <person name="Nielsen J.L."/>
            <person name="Wimmer R."/>
            <person name="Le V.Q."/>
            <person name="McIlroy S.J."/>
            <person name="Petrovski S."/>
            <person name="Seviour R.J."/>
            <person name="Calteau A."/>
            <person name="Nielsen K.L."/>
            <person name="Nielsen P.H."/>
        </authorList>
    </citation>
    <scope>NUCLEOTIDE SEQUENCE [LARGE SCALE GENOMIC DNA]</scope>
    <source>
        <strain evidence="2 3">Lp2</strain>
    </source>
</reference>
<keyword evidence="1" id="KW-0694">RNA-binding</keyword>
<dbReference type="Pfam" id="PF13275">
    <property type="entry name" value="S4_2"/>
    <property type="match status" value="1"/>
</dbReference>
<dbReference type="PROSITE" id="PS50889">
    <property type="entry name" value="S4"/>
    <property type="match status" value="1"/>
</dbReference>
<dbReference type="STRING" id="1193181.BN10_780004"/>
<evidence type="ECO:0000256" key="1">
    <source>
        <dbReference type="PROSITE-ProRule" id="PRU00182"/>
    </source>
</evidence>
<proteinExistence type="predicted"/>
<accession>N0E2G3</accession>
<dbReference type="SUPFAM" id="SSF55174">
    <property type="entry name" value="Alpha-L RNA-binding motif"/>
    <property type="match status" value="1"/>
</dbReference>
<name>N0E2G3_9MICO</name>
<dbReference type="AlphaFoldDB" id="N0E2G3"/>
<evidence type="ECO:0000313" key="2">
    <source>
        <dbReference type="EMBL" id="CCH71067.1"/>
    </source>
</evidence>
<evidence type="ECO:0000313" key="3">
    <source>
        <dbReference type="Proteomes" id="UP000013167"/>
    </source>
</evidence>
<dbReference type="InterPro" id="IPR036986">
    <property type="entry name" value="S4_RNA-bd_sf"/>
</dbReference>
<dbReference type="RefSeq" id="WP_010850903.1">
    <property type="nucleotide sequence ID" value="NZ_HF570956.1"/>
</dbReference>
<organism evidence="2 3">
    <name type="scientific">Phycicoccus elongatus Lp2</name>
    <dbReference type="NCBI Taxonomy" id="1193181"/>
    <lineage>
        <taxon>Bacteria</taxon>
        <taxon>Bacillati</taxon>
        <taxon>Actinomycetota</taxon>
        <taxon>Actinomycetes</taxon>
        <taxon>Micrococcales</taxon>
        <taxon>Intrasporangiaceae</taxon>
        <taxon>Phycicoccus</taxon>
    </lineage>
</organism>
<comment type="caution">
    <text evidence="2">The sequence shown here is derived from an EMBL/GenBank/DDBJ whole genome shotgun (WGS) entry which is preliminary data.</text>
</comment>
<protein>
    <recommendedName>
        <fullName evidence="4">RNA-binding S4 domain-containing protein</fullName>
    </recommendedName>
</protein>